<dbReference type="PANTHER" id="PTHR40065">
    <property type="entry name" value="RNA-BINDING PROTEIN YHBY"/>
    <property type="match status" value="1"/>
</dbReference>
<dbReference type="InterPro" id="IPR035920">
    <property type="entry name" value="YhbY-like_sf"/>
</dbReference>
<dbReference type="PANTHER" id="PTHR40065:SF3">
    <property type="entry name" value="RNA-BINDING PROTEIN YHBY"/>
    <property type="match status" value="1"/>
</dbReference>
<proteinExistence type="predicted"/>
<dbReference type="PROSITE" id="PS51295">
    <property type="entry name" value="CRM"/>
    <property type="match status" value="1"/>
</dbReference>
<dbReference type="AlphaFoldDB" id="A0AAX1F0T7"/>
<dbReference type="EMBL" id="CP040953">
    <property type="protein sequence ID" value="QDC41354.1"/>
    <property type="molecule type" value="Genomic_DNA"/>
</dbReference>
<evidence type="ECO:0000256" key="2">
    <source>
        <dbReference type="PROSITE-ProRule" id="PRU00626"/>
    </source>
</evidence>
<evidence type="ECO:0000259" key="3">
    <source>
        <dbReference type="PROSITE" id="PS51295"/>
    </source>
</evidence>
<dbReference type="Gene3D" id="3.30.110.60">
    <property type="entry name" value="YhbY-like"/>
    <property type="match status" value="1"/>
</dbReference>
<dbReference type="InterPro" id="IPR051925">
    <property type="entry name" value="RNA-binding_domain"/>
</dbReference>
<name>A0AAX1F0T7_9PROT</name>
<gene>
    <name evidence="4" type="ORF">FIT94_04715</name>
</gene>
<evidence type="ECO:0000313" key="5">
    <source>
        <dbReference type="Proteomes" id="UP000314901"/>
    </source>
</evidence>
<keyword evidence="1 2" id="KW-0694">RNA-binding</keyword>
<dbReference type="InterPro" id="IPR001890">
    <property type="entry name" value="RNA-binding_CRM"/>
</dbReference>
<evidence type="ECO:0000256" key="1">
    <source>
        <dbReference type="ARBA" id="ARBA00022884"/>
    </source>
</evidence>
<evidence type="ECO:0000313" key="4">
    <source>
        <dbReference type="EMBL" id="QDC41354.1"/>
    </source>
</evidence>
<dbReference type="GO" id="GO:0003723">
    <property type="term" value="F:RNA binding"/>
    <property type="evidence" value="ECO:0007669"/>
    <property type="project" value="UniProtKB-UniRule"/>
</dbReference>
<protein>
    <submittedName>
        <fullName evidence="4">YhbY family RNA-binding protein</fullName>
    </submittedName>
</protein>
<reference evidence="4 5" key="1">
    <citation type="journal article" date="2019" name="ISME J.">
        <title>Evolution in action: habitat transition from sediment to the pelagial leads to genome streamlining in Methylophilaceae.</title>
        <authorList>
            <person name="Salcher M."/>
            <person name="Schaefle D."/>
            <person name="Kaspar M."/>
            <person name="Neuenschwander S.M."/>
            <person name="Ghai R."/>
        </authorList>
    </citation>
    <scope>NUCLEOTIDE SEQUENCE [LARGE SCALE GENOMIC DNA]</scope>
    <source>
        <strain evidence="4 5">MMS-RVI-51</strain>
    </source>
</reference>
<dbReference type="SMART" id="SM01103">
    <property type="entry name" value="CRS1_YhbY"/>
    <property type="match status" value="1"/>
</dbReference>
<dbReference type="Proteomes" id="UP000314901">
    <property type="component" value="Chromosome"/>
</dbReference>
<sequence>MLLHPSLASSCSFHLLKSTLLDLKKFSTLNSKAIAYLRSLAHTLNPVVRIGNKGLSASVMKEIELNLNAHELIKIKIQNDDRSVRESMLSEICEALKATAVHHIGLQIIVYRQATEPKIVLPK</sequence>
<accession>A0AAX1F0T7</accession>
<dbReference type="KEGG" id="muv:FIT94_04715"/>
<dbReference type="SUPFAM" id="SSF75471">
    <property type="entry name" value="YhbY-like"/>
    <property type="match status" value="1"/>
</dbReference>
<dbReference type="Pfam" id="PF01985">
    <property type="entry name" value="CRS1_YhbY"/>
    <property type="match status" value="1"/>
</dbReference>
<organism evidence="4 5">
    <name type="scientific">Candidatus Methylopumilus universalis</name>
    <dbReference type="NCBI Taxonomy" id="2588536"/>
    <lineage>
        <taxon>Bacteria</taxon>
        <taxon>Pseudomonadati</taxon>
        <taxon>Pseudomonadota</taxon>
        <taxon>Betaproteobacteria</taxon>
        <taxon>Nitrosomonadales</taxon>
        <taxon>Methylophilaceae</taxon>
        <taxon>Candidatus Methylopumilus</taxon>
    </lineage>
</organism>
<feature type="domain" description="CRM" evidence="3">
    <location>
        <begin position="27"/>
        <end position="123"/>
    </location>
</feature>